<keyword evidence="4" id="KW-1185">Reference proteome</keyword>
<protein>
    <recommendedName>
        <fullName evidence="2">Apple domain-containing protein</fullName>
    </recommendedName>
</protein>
<dbReference type="EMBL" id="VIIS01001028">
    <property type="protein sequence ID" value="KAF0302671.1"/>
    <property type="molecule type" value="Genomic_DNA"/>
</dbReference>
<evidence type="ECO:0000259" key="2">
    <source>
        <dbReference type="Pfam" id="PF00024"/>
    </source>
</evidence>
<feature type="signal peptide" evidence="1">
    <location>
        <begin position="1"/>
        <end position="25"/>
    </location>
</feature>
<reference evidence="3 4" key="1">
    <citation type="submission" date="2019-07" db="EMBL/GenBank/DDBJ databases">
        <title>Draft genome assembly of a fouling barnacle, Amphibalanus amphitrite (Darwin, 1854): The first reference genome for Thecostraca.</title>
        <authorList>
            <person name="Kim W."/>
        </authorList>
    </citation>
    <scope>NUCLEOTIDE SEQUENCE [LARGE SCALE GENOMIC DNA]</scope>
    <source>
        <strain evidence="3">SNU_AA5</strain>
        <tissue evidence="3">Soma without cirri and trophi</tissue>
    </source>
</reference>
<evidence type="ECO:0000313" key="4">
    <source>
        <dbReference type="Proteomes" id="UP000440578"/>
    </source>
</evidence>
<proteinExistence type="predicted"/>
<gene>
    <name evidence="3" type="ORF">FJT64_025234</name>
</gene>
<accession>A0A6A4WLC3</accession>
<evidence type="ECO:0000256" key="1">
    <source>
        <dbReference type="SAM" id="SignalP"/>
    </source>
</evidence>
<name>A0A6A4WLC3_AMPAM</name>
<dbReference type="AlphaFoldDB" id="A0A6A4WLC3"/>
<evidence type="ECO:0000313" key="3">
    <source>
        <dbReference type="EMBL" id="KAF0302671.1"/>
    </source>
</evidence>
<feature type="chain" id="PRO_5025439087" description="Apple domain-containing protein" evidence="1">
    <location>
        <begin position="26"/>
        <end position="162"/>
    </location>
</feature>
<dbReference type="Pfam" id="PF00024">
    <property type="entry name" value="PAN_1"/>
    <property type="match status" value="1"/>
</dbReference>
<organism evidence="3 4">
    <name type="scientific">Amphibalanus amphitrite</name>
    <name type="common">Striped barnacle</name>
    <name type="synonym">Balanus amphitrite</name>
    <dbReference type="NCBI Taxonomy" id="1232801"/>
    <lineage>
        <taxon>Eukaryota</taxon>
        <taxon>Metazoa</taxon>
        <taxon>Ecdysozoa</taxon>
        <taxon>Arthropoda</taxon>
        <taxon>Crustacea</taxon>
        <taxon>Multicrustacea</taxon>
        <taxon>Cirripedia</taxon>
        <taxon>Thoracica</taxon>
        <taxon>Thoracicalcarea</taxon>
        <taxon>Balanomorpha</taxon>
        <taxon>Balanoidea</taxon>
        <taxon>Balanidae</taxon>
        <taxon>Amphibalaninae</taxon>
        <taxon>Amphibalanus</taxon>
    </lineage>
</organism>
<dbReference type="InterPro" id="IPR003609">
    <property type="entry name" value="Pan_app"/>
</dbReference>
<comment type="caution">
    <text evidence="3">The sequence shown here is derived from an EMBL/GenBank/DDBJ whole genome shotgun (WGS) entry which is preliminary data.</text>
</comment>
<dbReference type="Proteomes" id="UP000440578">
    <property type="component" value="Unassembled WGS sequence"/>
</dbReference>
<keyword evidence="1" id="KW-0732">Signal</keyword>
<sequence length="162" mass="17315">MAPAVIESLLVAVFLLVAFQGGAEAKYATNLHRTGRRLTSDSSRPLEQHQVTSVNRCLNLCQGATNCVAINFGTISATANCQLLGQRACDGLPLVADAAVDYYDVYDGPQNLTTEAKTPFWDDPSCMRGGYCSTECAAEAVGQFCTVDAHCTAKLKPPRGHQ</sequence>
<feature type="domain" description="Apple" evidence="2">
    <location>
        <begin position="38"/>
        <end position="103"/>
    </location>
</feature>